<gene>
    <name evidence="2" type="ORF">A0J61_11717</name>
</gene>
<comment type="caution">
    <text evidence="2">The sequence shown here is derived from an EMBL/GenBank/DDBJ whole genome shotgun (WGS) entry which is preliminary data.</text>
</comment>
<feature type="region of interest" description="Disordered" evidence="1">
    <location>
        <begin position="32"/>
        <end position="53"/>
    </location>
</feature>
<dbReference type="Proteomes" id="UP000093000">
    <property type="component" value="Unassembled WGS sequence"/>
</dbReference>
<proteinExistence type="predicted"/>
<sequence length="189" mass="21176">MMASSANLHKGIIQTPKTYKLNKKSWADAVSEGMRRISSKTHDPSTTRPSVEPGQLAESAVRDVYSHVARPFLKGTISHSLLIDISHVADQKLFIQELRELCEGQKHLWSVSGTLRREYARQYAEIAVSPSTYRNFKDKGFELQTLGKFLAYPSLSSSSEILKISLSGLPPQYGREFGGLEQLHSDMNH</sequence>
<name>A0A1C7MYP2_9FUNG</name>
<reference evidence="2 3" key="1">
    <citation type="submission" date="2016-03" db="EMBL/GenBank/DDBJ databases">
        <title>Choanephora cucurbitarum.</title>
        <authorList>
            <person name="Min B."/>
            <person name="Park H."/>
            <person name="Park J.-H."/>
            <person name="Shin H.-D."/>
            <person name="Choi I.-G."/>
        </authorList>
    </citation>
    <scope>NUCLEOTIDE SEQUENCE [LARGE SCALE GENOMIC DNA]</scope>
    <source>
        <strain evidence="2 3">KUS-F28377</strain>
    </source>
</reference>
<dbReference type="STRING" id="101091.A0A1C7MYP2"/>
<dbReference type="OrthoDB" id="2280514at2759"/>
<dbReference type="AlphaFoldDB" id="A0A1C7MYP2"/>
<protein>
    <submittedName>
        <fullName evidence="2">Uncharacterized protein</fullName>
    </submittedName>
</protein>
<evidence type="ECO:0000313" key="3">
    <source>
        <dbReference type="Proteomes" id="UP000093000"/>
    </source>
</evidence>
<keyword evidence="3" id="KW-1185">Reference proteome</keyword>
<evidence type="ECO:0000313" key="2">
    <source>
        <dbReference type="EMBL" id="OBZ80234.1"/>
    </source>
</evidence>
<dbReference type="InParanoid" id="A0A1C7MYP2"/>
<feature type="non-terminal residue" evidence="2">
    <location>
        <position position="189"/>
    </location>
</feature>
<evidence type="ECO:0000256" key="1">
    <source>
        <dbReference type="SAM" id="MobiDB-lite"/>
    </source>
</evidence>
<accession>A0A1C7MYP2</accession>
<organism evidence="2 3">
    <name type="scientific">Choanephora cucurbitarum</name>
    <dbReference type="NCBI Taxonomy" id="101091"/>
    <lineage>
        <taxon>Eukaryota</taxon>
        <taxon>Fungi</taxon>
        <taxon>Fungi incertae sedis</taxon>
        <taxon>Mucoromycota</taxon>
        <taxon>Mucoromycotina</taxon>
        <taxon>Mucoromycetes</taxon>
        <taxon>Mucorales</taxon>
        <taxon>Mucorineae</taxon>
        <taxon>Choanephoraceae</taxon>
        <taxon>Choanephoroideae</taxon>
        <taxon>Choanephora</taxon>
    </lineage>
</organism>
<dbReference type="EMBL" id="LUGH01002379">
    <property type="protein sequence ID" value="OBZ80234.1"/>
    <property type="molecule type" value="Genomic_DNA"/>
</dbReference>